<dbReference type="GO" id="GO:0051539">
    <property type="term" value="F:4 iron, 4 sulfur cluster binding"/>
    <property type="evidence" value="ECO:0007669"/>
    <property type="project" value="UniProtKB-KW"/>
</dbReference>
<dbReference type="SMART" id="SM00729">
    <property type="entry name" value="Elp3"/>
    <property type="match status" value="1"/>
</dbReference>
<evidence type="ECO:0000256" key="4">
    <source>
        <dbReference type="ARBA" id="ARBA00022723"/>
    </source>
</evidence>
<dbReference type="NCBIfam" id="NF045502">
    <property type="entry name" value="variant_rSAM"/>
    <property type="match status" value="1"/>
</dbReference>
<dbReference type="GO" id="GO:0044689">
    <property type="term" value="F:7,8-didemethyl-8-hydroxy-5-deazariboflavin synthase activity"/>
    <property type="evidence" value="ECO:0007669"/>
    <property type="project" value="TreeGrafter"/>
</dbReference>
<dbReference type="EMBL" id="JANFPI010000010">
    <property type="protein sequence ID" value="MCX8999723.1"/>
    <property type="molecule type" value="Genomic_DNA"/>
</dbReference>
<evidence type="ECO:0000256" key="3">
    <source>
        <dbReference type="ARBA" id="ARBA00022691"/>
    </source>
</evidence>
<keyword evidence="5" id="KW-0408">Iron</keyword>
<dbReference type="AlphaFoldDB" id="A0AAE3N2B9"/>
<keyword evidence="10" id="KW-1185">Reference proteome</keyword>
<proteinExistence type="predicted"/>
<keyword evidence="4" id="KW-0479">Metal-binding</keyword>
<dbReference type="SUPFAM" id="SSF102114">
    <property type="entry name" value="Radical SAM enzymes"/>
    <property type="match status" value="1"/>
</dbReference>
<reference evidence="9" key="1">
    <citation type="submission" date="2022-07" db="EMBL/GenBank/DDBJ databases">
        <title>Ectorhizobium quercum gen.nov., sp. nov.</title>
        <authorList>
            <person name="Ma T."/>
            <person name="Li Y."/>
        </authorList>
    </citation>
    <scope>NUCLEOTIDE SEQUENCE</scope>
    <source>
        <strain evidence="9">BDR2-2</strain>
    </source>
</reference>
<dbReference type="Proteomes" id="UP001208771">
    <property type="component" value="Unassembled WGS sequence"/>
</dbReference>
<comment type="cofactor">
    <cofactor evidence="1">
        <name>[4Fe-4S] cluster</name>
        <dbReference type="ChEBI" id="CHEBI:49883"/>
    </cofactor>
</comment>
<dbReference type="InterPro" id="IPR006638">
    <property type="entry name" value="Elp3/MiaA/NifB-like_rSAM"/>
</dbReference>
<dbReference type="NCBIfam" id="TIGR04043">
    <property type="entry name" value="rSAM_MSMEG_0568"/>
    <property type="match status" value="1"/>
</dbReference>
<dbReference type="InterPro" id="IPR034405">
    <property type="entry name" value="F420"/>
</dbReference>
<evidence type="ECO:0000256" key="5">
    <source>
        <dbReference type="ARBA" id="ARBA00023004"/>
    </source>
</evidence>
<dbReference type="InterPro" id="IPR058240">
    <property type="entry name" value="rSAM_sf"/>
</dbReference>
<dbReference type="PROSITE" id="PS51918">
    <property type="entry name" value="RADICAL_SAM"/>
    <property type="match status" value="1"/>
</dbReference>
<dbReference type="PIRSF" id="PIRSF020870">
    <property type="entry name" value="Radical_SAM_bac_prd"/>
    <property type="match status" value="1"/>
</dbReference>
<dbReference type="RefSeq" id="WP_306413218.1">
    <property type="nucleotide sequence ID" value="NZ_JANFPI010000010.1"/>
</dbReference>
<dbReference type="Pfam" id="PF04055">
    <property type="entry name" value="Radical_SAM"/>
    <property type="match status" value="1"/>
</dbReference>
<name>A0AAE3N2B9_9HYPH</name>
<evidence type="ECO:0000313" key="10">
    <source>
        <dbReference type="Proteomes" id="UP001208771"/>
    </source>
</evidence>
<dbReference type="SFLD" id="SFLDG01107">
    <property type="entry name" value="Uncharacterised_Radical_SAM_Su"/>
    <property type="match status" value="1"/>
</dbReference>
<dbReference type="PANTHER" id="PTHR43076">
    <property type="entry name" value="FO SYNTHASE (COFH)"/>
    <property type="match status" value="1"/>
</dbReference>
<dbReference type="Gene3D" id="3.20.20.70">
    <property type="entry name" value="Aldolase class I"/>
    <property type="match status" value="1"/>
</dbReference>
<evidence type="ECO:0000256" key="7">
    <source>
        <dbReference type="SAM" id="MobiDB-lite"/>
    </source>
</evidence>
<dbReference type="SFLD" id="SFLDS00029">
    <property type="entry name" value="Radical_SAM"/>
    <property type="match status" value="1"/>
</dbReference>
<evidence type="ECO:0000313" key="9">
    <source>
        <dbReference type="EMBL" id="MCX8999723.1"/>
    </source>
</evidence>
<keyword evidence="6" id="KW-0411">Iron-sulfur</keyword>
<keyword evidence="3" id="KW-0949">S-adenosyl-L-methionine</keyword>
<dbReference type="GO" id="GO:0046872">
    <property type="term" value="F:metal ion binding"/>
    <property type="evidence" value="ECO:0007669"/>
    <property type="project" value="UniProtKB-KW"/>
</dbReference>
<protein>
    <submittedName>
        <fullName evidence="9">MSMEG_0568 family radical SAM protein</fullName>
    </submittedName>
</protein>
<keyword evidence="2" id="KW-0004">4Fe-4S</keyword>
<sequence length="372" mass="40032">MDTLPSPSTETLINELQSYGARLVDPKAGHESRRGGAGPSDHKALTIDGMTVMVPVHTAPAFESPYLVEKPDEAGKSRISRDGKVLGEVSFPLRPRFYEKTTADGIPYSKIAVLHGRDVLATTVLQTCIRYQSRTKTCQFCAIGQSLAAGRTIAHKTPEQLAEVAKAAVELDGVRHMVMTTGTPKGDDRGAAILAESARTIKAAVDLPIQAQCEPPEDDVWFERMKEAGVDALGMHLEVVTPEVRARIMPGKAQVSVEKYMASFKAAVKVFGRGQVSTYILAGLGDTREAILDMCEKLVEIGVYPFVVPFVPISGTPLESHPTPKPDFMHAILKPLSEMLVTSGLKAVDIKAGCGKCGACSALSTYERRLTA</sequence>
<evidence type="ECO:0000256" key="2">
    <source>
        <dbReference type="ARBA" id="ARBA00022485"/>
    </source>
</evidence>
<evidence type="ECO:0000259" key="8">
    <source>
        <dbReference type="PROSITE" id="PS51918"/>
    </source>
</evidence>
<gene>
    <name evidence="9" type="ORF">NOF55_21695</name>
</gene>
<feature type="compositionally biased region" description="Basic and acidic residues" evidence="7">
    <location>
        <begin position="24"/>
        <end position="42"/>
    </location>
</feature>
<feature type="domain" description="Radical SAM core" evidence="8">
    <location>
        <begin position="114"/>
        <end position="351"/>
    </location>
</feature>
<evidence type="ECO:0000256" key="1">
    <source>
        <dbReference type="ARBA" id="ARBA00001966"/>
    </source>
</evidence>
<accession>A0AAE3N2B9</accession>
<dbReference type="InterPro" id="IPR013785">
    <property type="entry name" value="Aldolase_TIM"/>
</dbReference>
<dbReference type="InterPro" id="IPR007197">
    <property type="entry name" value="rSAM"/>
</dbReference>
<comment type="caution">
    <text evidence="9">The sequence shown here is derived from an EMBL/GenBank/DDBJ whole genome shotgun (WGS) entry which is preliminary data.</text>
</comment>
<dbReference type="PANTHER" id="PTHR43076:SF1">
    <property type="entry name" value="LIPOYL SYNTHASE 2"/>
    <property type="match status" value="1"/>
</dbReference>
<organism evidence="9 10">
    <name type="scientific">Ectorhizobium quercum</name>
    <dbReference type="NCBI Taxonomy" id="2965071"/>
    <lineage>
        <taxon>Bacteria</taxon>
        <taxon>Pseudomonadati</taxon>
        <taxon>Pseudomonadota</taxon>
        <taxon>Alphaproteobacteria</taxon>
        <taxon>Hyphomicrobiales</taxon>
        <taxon>Rhizobiaceae</taxon>
        <taxon>Ectorhizobium</taxon>
    </lineage>
</organism>
<dbReference type="InterPro" id="IPR016779">
    <property type="entry name" value="rSAM_MSMEG0568"/>
</dbReference>
<feature type="region of interest" description="Disordered" evidence="7">
    <location>
        <begin position="23"/>
        <end position="42"/>
    </location>
</feature>
<evidence type="ECO:0000256" key="6">
    <source>
        <dbReference type="ARBA" id="ARBA00023014"/>
    </source>
</evidence>